<evidence type="ECO:0000256" key="1">
    <source>
        <dbReference type="ARBA" id="ARBA00006598"/>
    </source>
</evidence>
<evidence type="ECO:0000313" key="5">
    <source>
        <dbReference type="EMBL" id="CAL0330408.1"/>
    </source>
</evidence>
<dbReference type="PANTHER" id="PTHR33343:SF1">
    <property type="entry name" value="LARGE RIBOSOMAL SUBUNIT PROTEIN BL35M"/>
    <property type="match status" value="1"/>
</dbReference>
<dbReference type="InterPro" id="IPR037229">
    <property type="entry name" value="Ribosomal_bL35_sf"/>
</dbReference>
<sequence>MASVTVNMSFAFNNLSLTSSSSSTTRVSSHSSLRFPLLNTTSLKLHWSTNISASILLPQKPSTLLPSKLRTLTVVSGKKGYKIKTHKASAKRFRVTGAGRIVRRRAGKQHLLYKKNSRRKLRLSKMHPVSKSDYNNVIGALPYLKVNRKGNRSPLCKTEQAELAAASQQQE</sequence>
<dbReference type="GO" id="GO:0003735">
    <property type="term" value="F:structural constituent of ribosome"/>
    <property type="evidence" value="ECO:0007669"/>
    <property type="project" value="InterPro"/>
</dbReference>
<dbReference type="PROSITE" id="PS00936">
    <property type="entry name" value="RIBOSOMAL_L35"/>
    <property type="match status" value="1"/>
</dbReference>
<evidence type="ECO:0000313" key="6">
    <source>
        <dbReference type="Proteomes" id="UP001497480"/>
    </source>
</evidence>
<organism evidence="5 6">
    <name type="scientific">Lupinus luteus</name>
    <name type="common">European yellow lupine</name>
    <dbReference type="NCBI Taxonomy" id="3873"/>
    <lineage>
        <taxon>Eukaryota</taxon>
        <taxon>Viridiplantae</taxon>
        <taxon>Streptophyta</taxon>
        <taxon>Embryophyta</taxon>
        <taxon>Tracheophyta</taxon>
        <taxon>Spermatophyta</taxon>
        <taxon>Magnoliopsida</taxon>
        <taxon>eudicotyledons</taxon>
        <taxon>Gunneridae</taxon>
        <taxon>Pentapetalae</taxon>
        <taxon>rosids</taxon>
        <taxon>fabids</taxon>
        <taxon>Fabales</taxon>
        <taxon>Fabaceae</taxon>
        <taxon>Papilionoideae</taxon>
        <taxon>50 kb inversion clade</taxon>
        <taxon>genistoids sensu lato</taxon>
        <taxon>core genistoids</taxon>
        <taxon>Genisteae</taxon>
        <taxon>Lupinus</taxon>
    </lineage>
</organism>
<evidence type="ECO:0000256" key="4">
    <source>
        <dbReference type="RuleBase" id="RU000568"/>
    </source>
</evidence>
<keyword evidence="6" id="KW-1185">Reference proteome</keyword>
<dbReference type="FunFam" id="4.10.410.60:FF:000001">
    <property type="entry name" value="50S ribosomal protein L35"/>
    <property type="match status" value="1"/>
</dbReference>
<dbReference type="PRINTS" id="PR00064">
    <property type="entry name" value="RIBOSOMALL35"/>
</dbReference>
<keyword evidence="2 4" id="KW-0689">Ribosomal protein</keyword>
<dbReference type="Pfam" id="PF01632">
    <property type="entry name" value="Ribosomal_L35p"/>
    <property type="match status" value="1"/>
</dbReference>
<reference evidence="5 6" key="1">
    <citation type="submission" date="2024-03" db="EMBL/GenBank/DDBJ databases">
        <authorList>
            <person name="Martinez-Hernandez J."/>
        </authorList>
    </citation>
    <scope>NUCLEOTIDE SEQUENCE [LARGE SCALE GENOMIC DNA]</scope>
</reference>
<dbReference type="InterPro" id="IPR018265">
    <property type="entry name" value="Ribosomal_bL35_CS"/>
</dbReference>
<dbReference type="EMBL" id="CAXHTB010000022">
    <property type="protein sequence ID" value="CAL0330408.1"/>
    <property type="molecule type" value="Genomic_DNA"/>
</dbReference>
<dbReference type="InterPro" id="IPR021137">
    <property type="entry name" value="Ribosomal_bL35-like"/>
</dbReference>
<keyword evidence="3 4" id="KW-0687">Ribonucleoprotein</keyword>
<dbReference type="GO" id="GO:0015934">
    <property type="term" value="C:large ribosomal subunit"/>
    <property type="evidence" value="ECO:0007669"/>
    <property type="project" value="TreeGrafter"/>
</dbReference>
<dbReference type="GO" id="GO:0006412">
    <property type="term" value="P:translation"/>
    <property type="evidence" value="ECO:0007669"/>
    <property type="project" value="InterPro"/>
</dbReference>
<comment type="caution">
    <text evidence="5">The sequence shown here is derived from an EMBL/GenBank/DDBJ whole genome shotgun (WGS) entry which is preliminary data.</text>
</comment>
<evidence type="ECO:0000256" key="3">
    <source>
        <dbReference type="ARBA" id="ARBA00023274"/>
    </source>
</evidence>
<dbReference type="NCBIfam" id="TIGR00001">
    <property type="entry name" value="rpmI_bact"/>
    <property type="match status" value="1"/>
</dbReference>
<dbReference type="Proteomes" id="UP001497480">
    <property type="component" value="Unassembled WGS sequence"/>
</dbReference>
<gene>
    <name evidence="5" type="ORF">LLUT_LOCUS31468</name>
</gene>
<name>A0AAV1Y9F5_LUPLU</name>
<dbReference type="InterPro" id="IPR001706">
    <property type="entry name" value="Ribosomal_bL35"/>
</dbReference>
<dbReference type="Gene3D" id="4.10.410.60">
    <property type="match status" value="1"/>
</dbReference>
<dbReference type="AlphaFoldDB" id="A0AAV1Y9F5"/>
<comment type="similarity">
    <text evidence="1 4">Belongs to the bacterial ribosomal protein bL35 family.</text>
</comment>
<protein>
    <recommendedName>
        <fullName evidence="4">50S ribosomal protein L35</fullName>
    </recommendedName>
</protein>
<evidence type="ECO:0000256" key="2">
    <source>
        <dbReference type="ARBA" id="ARBA00022980"/>
    </source>
</evidence>
<dbReference type="PANTHER" id="PTHR33343">
    <property type="entry name" value="54S RIBOSOMAL PROTEIN BL35M"/>
    <property type="match status" value="1"/>
</dbReference>
<accession>A0AAV1Y9F5</accession>
<dbReference type="SUPFAM" id="SSF143034">
    <property type="entry name" value="L35p-like"/>
    <property type="match status" value="1"/>
</dbReference>
<proteinExistence type="inferred from homology"/>
<dbReference type="HAMAP" id="MF_00514">
    <property type="entry name" value="Ribosomal_bL35"/>
    <property type="match status" value="1"/>
</dbReference>